<evidence type="ECO:0000313" key="2">
    <source>
        <dbReference type="Proteomes" id="UP000254134"/>
    </source>
</evidence>
<comment type="caution">
    <text evidence="1">The sequence shown here is derived from an EMBL/GenBank/DDBJ whole genome shotgun (WGS) entry which is preliminary data.</text>
</comment>
<proteinExistence type="predicted"/>
<dbReference type="Proteomes" id="UP000254134">
    <property type="component" value="Unassembled WGS sequence"/>
</dbReference>
<reference evidence="2" key="2">
    <citation type="journal article" date="2019" name="MicrobiologyOpen">
        <title>High-quality draft genome sequence of Gaiella occulta isolated from a 150 meter deep mineral water borehole and comparison with the genome sequences of other deep-branching lineages of the phylum Actinobacteria.</title>
        <authorList>
            <person name="Severino R."/>
            <person name="Froufe H.J.C."/>
            <person name="Barroso C."/>
            <person name="Albuquerque L."/>
            <person name="Lobo-da-Cunha A."/>
            <person name="da Costa M.S."/>
            <person name="Egas C."/>
        </authorList>
    </citation>
    <scope>NUCLEOTIDE SEQUENCE [LARGE SCALE GENOMIC DNA]</scope>
    <source>
        <strain evidence="2">F2-233</strain>
    </source>
</reference>
<dbReference type="RefSeq" id="WP_114797320.1">
    <property type="nucleotide sequence ID" value="NZ_QQZY01000010.1"/>
</dbReference>
<dbReference type="EMBL" id="QQZY01000010">
    <property type="protein sequence ID" value="RDI73326.1"/>
    <property type="molecule type" value="Genomic_DNA"/>
</dbReference>
<dbReference type="AlphaFoldDB" id="A0A7M2YTB7"/>
<evidence type="ECO:0000313" key="1">
    <source>
        <dbReference type="EMBL" id="RDI73326.1"/>
    </source>
</evidence>
<keyword evidence="2" id="KW-1185">Reference proteome</keyword>
<reference evidence="1 2" key="1">
    <citation type="submission" date="2018-07" db="EMBL/GenBank/DDBJ databases">
        <title>High-quality-draft genome sequence of Gaiella occulta.</title>
        <authorList>
            <person name="Severino R."/>
            <person name="Froufe H.J.C."/>
            <person name="Rainey F.A."/>
            <person name="Barroso C."/>
            <person name="Albuquerque L."/>
            <person name="Lobo-Da-Cunha A."/>
            <person name="Da Costa M.S."/>
            <person name="Egas C."/>
        </authorList>
    </citation>
    <scope>NUCLEOTIDE SEQUENCE [LARGE SCALE GENOMIC DNA]</scope>
    <source>
        <strain evidence="1 2">F2-233</strain>
    </source>
</reference>
<sequence>MTDGSWPYVTQPDPAQPPVVVTDTTASIEDAVRAKPARPSGGIPKWEADARERVRAGVRKFSKPLGDLVARDANEGDTRLLITDFLCEALGFDKYADLTTEYAVKGEFADYGIRIDKDLVAFLEVKRVTTKLTTKHLRQVEMYAVNEGVEWVILTNGVEWRAYHLSGGLPVEIDLALEVNLLGPETPAQKANLLFYLSRESMKRRQIDDLWRARRATSPKSIAAVLLSDPVLDAVRKQLRKTTGQNAAASDLRGIIRDSVIRTECM</sequence>
<organism evidence="1 2">
    <name type="scientific">Gaiella occulta</name>
    <dbReference type="NCBI Taxonomy" id="1002870"/>
    <lineage>
        <taxon>Bacteria</taxon>
        <taxon>Bacillati</taxon>
        <taxon>Actinomycetota</taxon>
        <taxon>Thermoleophilia</taxon>
        <taxon>Gaiellales</taxon>
        <taxon>Gaiellaceae</taxon>
        <taxon>Gaiella</taxon>
    </lineage>
</organism>
<protein>
    <submittedName>
        <fullName evidence="1">Type I restriction enzyme R protein N terminus (HSDR N)</fullName>
    </submittedName>
</protein>
<name>A0A7M2YTB7_9ACTN</name>
<dbReference type="OrthoDB" id="570928at2"/>
<accession>A0A7M2YTB7</accession>
<gene>
    <name evidence="1" type="ORF">Gocc_2926</name>
</gene>